<feature type="compositionally biased region" description="Basic residues" evidence="2">
    <location>
        <begin position="1"/>
        <end position="12"/>
    </location>
</feature>
<name>A0AAE0WI23_9PEZI</name>
<dbReference type="PANTHER" id="PTHR42470">
    <property type="entry name" value="VAST DOMAIN-CONTAINING PROTEIN"/>
    <property type="match status" value="1"/>
</dbReference>
<evidence type="ECO:0000313" key="5">
    <source>
        <dbReference type="Proteomes" id="UP001274830"/>
    </source>
</evidence>
<evidence type="ECO:0000313" key="4">
    <source>
        <dbReference type="EMBL" id="KAK3669805.1"/>
    </source>
</evidence>
<feature type="region of interest" description="Disordered" evidence="2">
    <location>
        <begin position="106"/>
        <end position="138"/>
    </location>
</feature>
<evidence type="ECO:0000256" key="2">
    <source>
        <dbReference type="SAM" id="MobiDB-lite"/>
    </source>
</evidence>
<accession>A0AAE0WI23</accession>
<evidence type="ECO:0000259" key="3">
    <source>
        <dbReference type="Pfam" id="PF25545"/>
    </source>
</evidence>
<feature type="compositionally biased region" description="Polar residues" evidence="2">
    <location>
        <begin position="433"/>
        <end position="442"/>
    </location>
</feature>
<dbReference type="Pfam" id="PF25545">
    <property type="entry name" value="DUF7924"/>
    <property type="match status" value="1"/>
</dbReference>
<dbReference type="AlphaFoldDB" id="A0AAE0WI23"/>
<feature type="compositionally biased region" description="Low complexity" evidence="2">
    <location>
        <begin position="116"/>
        <end position="126"/>
    </location>
</feature>
<dbReference type="InterPro" id="IPR057684">
    <property type="entry name" value="DUF7924"/>
</dbReference>
<feature type="coiled-coil region" evidence="1">
    <location>
        <begin position="455"/>
        <end position="499"/>
    </location>
</feature>
<keyword evidence="5" id="KW-1185">Reference proteome</keyword>
<feature type="region of interest" description="Disordered" evidence="2">
    <location>
        <begin position="525"/>
        <end position="546"/>
    </location>
</feature>
<feature type="domain" description="DUF7924" evidence="3">
    <location>
        <begin position="190"/>
        <end position="411"/>
    </location>
</feature>
<feature type="region of interest" description="Disordered" evidence="2">
    <location>
        <begin position="433"/>
        <end position="452"/>
    </location>
</feature>
<feature type="compositionally biased region" description="Polar residues" evidence="2">
    <location>
        <begin position="72"/>
        <end position="85"/>
    </location>
</feature>
<reference evidence="4" key="1">
    <citation type="submission" date="2023-07" db="EMBL/GenBank/DDBJ databases">
        <title>Black Yeasts Isolated from many extreme environments.</title>
        <authorList>
            <person name="Coleine C."/>
            <person name="Stajich J.E."/>
            <person name="Selbmann L."/>
        </authorList>
    </citation>
    <scope>NUCLEOTIDE SEQUENCE</scope>
    <source>
        <strain evidence="4">CCFEE 5485</strain>
    </source>
</reference>
<keyword evidence="1" id="KW-0175">Coiled coil</keyword>
<dbReference type="Proteomes" id="UP001274830">
    <property type="component" value="Unassembled WGS sequence"/>
</dbReference>
<feature type="region of interest" description="Disordered" evidence="2">
    <location>
        <begin position="1"/>
        <end position="86"/>
    </location>
</feature>
<dbReference type="PANTHER" id="PTHR42470:SF2">
    <property type="match status" value="1"/>
</dbReference>
<evidence type="ECO:0000256" key="1">
    <source>
        <dbReference type="SAM" id="Coils"/>
    </source>
</evidence>
<proteinExistence type="predicted"/>
<protein>
    <recommendedName>
        <fullName evidence="3">DUF7924 domain-containing protein</fullName>
    </recommendedName>
</protein>
<feature type="compositionally biased region" description="Basic and acidic residues" evidence="2">
    <location>
        <begin position="532"/>
        <end position="546"/>
    </location>
</feature>
<dbReference type="EMBL" id="JAUTXT010000071">
    <property type="protein sequence ID" value="KAK3669805.1"/>
    <property type="molecule type" value="Genomic_DNA"/>
</dbReference>
<organism evidence="4 5">
    <name type="scientific">Recurvomyces mirabilis</name>
    <dbReference type="NCBI Taxonomy" id="574656"/>
    <lineage>
        <taxon>Eukaryota</taxon>
        <taxon>Fungi</taxon>
        <taxon>Dikarya</taxon>
        <taxon>Ascomycota</taxon>
        <taxon>Pezizomycotina</taxon>
        <taxon>Dothideomycetes</taxon>
        <taxon>Dothideomycetidae</taxon>
        <taxon>Mycosphaerellales</taxon>
        <taxon>Teratosphaeriaceae</taxon>
        <taxon>Recurvomyces</taxon>
    </lineage>
</organism>
<gene>
    <name evidence="4" type="ORF">LTR78_010322</name>
</gene>
<comment type="caution">
    <text evidence="4">The sequence shown here is derived from an EMBL/GenBank/DDBJ whole genome shotgun (WGS) entry which is preliminary data.</text>
</comment>
<sequence>MRPSRSKVCKRIPTKETRHSTRLAQACKPRLPSPPSEGPPAGHKRKLQGRDDEDLESGLEKTHKLRRVRETPTPSGSSTANTLSYGPSVHWEDYFPQWPSTTLMDESMTKKRNRTPSRTPSSSYSKSVRDGEAPAAWTRQHEEKMQEAGLFMTDYQQRASITDDSKKLCDELYGKDYSDPSGPTFEPQRLAKILDRIRFRNEARVVRDIMPVLVPSAELLHIDGVASLNDICEALNAEWTQCDTLCGPRPKPDFVAGVAGSAFTNEEREKLQLSHTSASPNSFPENMYYPFLICEVKGSDRPVDAAERQAMHSASIAVRALIQLYRKISAADELDGKVLVFSIAHDASMIKVFGHFAKIEGDKLTFFRHQLYLSDIATDLRSKTSSRAYKITRAIYEVFFPQHLARIKSVLSKLRSSTVASFTSQLDLVDGSQESTISNSSQEDARFKKPSLSSTAMLQQENERLREQLLEAVEAISQRQEQDKQRAMMERQLVQQKTEQDIQRTMMERQLAQQKTEQDNQRTMMEQQMTQQKEHMEQQLAQQKEHVEQQRELIALLKESKSK</sequence>